<dbReference type="Proteomes" id="UP001224890">
    <property type="component" value="Unassembled WGS sequence"/>
</dbReference>
<dbReference type="EMBL" id="JAHMHR010000087">
    <property type="protein sequence ID" value="KAK1657647.1"/>
    <property type="molecule type" value="Genomic_DNA"/>
</dbReference>
<evidence type="ECO:0000256" key="1">
    <source>
        <dbReference type="SAM" id="MobiDB-lite"/>
    </source>
</evidence>
<gene>
    <name evidence="2" type="ORF">BDP55DRAFT_638548</name>
</gene>
<keyword evidence="3" id="KW-1185">Reference proteome</keyword>
<name>A0AAJ0ENJ5_9PEZI</name>
<proteinExistence type="predicted"/>
<feature type="region of interest" description="Disordered" evidence="1">
    <location>
        <begin position="92"/>
        <end position="156"/>
    </location>
</feature>
<dbReference type="RefSeq" id="XP_060422411.1">
    <property type="nucleotide sequence ID" value="XM_060573127.1"/>
</dbReference>
<evidence type="ECO:0000313" key="2">
    <source>
        <dbReference type="EMBL" id="KAK1657647.1"/>
    </source>
</evidence>
<evidence type="ECO:0000313" key="3">
    <source>
        <dbReference type="Proteomes" id="UP001224890"/>
    </source>
</evidence>
<accession>A0AAJ0ENJ5</accession>
<organism evidence="2 3">
    <name type="scientific">Colletotrichum godetiae</name>
    <dbReference type="NCBI Taxonomy" id="1209918"/>
    <lineage>
        <taxon>Eukaryota</taxon>
        <taxon>Fungi</taxon>
        <taxon>Dikarya</taxon>
        <taxon>Ascomycota</taxon>
        <taxon>Pezizomycotina</taxon>
        <taxon>Sordariomycetes</taxon>
        <taxon>Hypocreomycetidae</taxon>
        <taxon>Glomerellales</taxon>
        <taxon>Glomerellaceae</taxon>
        <taxon>Colletotrichum</taxon>
        <taxon>Colletotrichum acutatum species complex</taxon>
    </lineage>
</organism>
<sequence length="156" mass="17056">MRNTIFLNYATPELGAILAGDRTGALDSVSRDSNSSAERLHEVNKSITEDVDRFGYSYSYCAHIISLLSKYYYTISGIRSFPSLYIKQQGGIRNTTQTHTQSTRPGQSPSRAWATDNSEIAQNTQKPSITGINLARKPTGTGMPKIKSDSVATTAT</sequence>
<reference evidence="2" key="1">
    <citation type="submission" date="2021-06" db="EMBL/GenBank/DDBJ databases">
        <title>Comparative genomics, transcriptomics and evolutionary studies reveal genomic signatures of adaptation to plant cell wall in hemibiotrophic fungi.</title>
        <authorList>
            <consortium name="DOE Joint Genome Institute"/>
            <person name="Baroncelli R."/>
            <person name="Diaz J.F."/>
            <person name="Benocci T."/>
            <person name="Peng M."/>
            <person name="Battaglia E."/>
            <person name="Haridas S."/>
            <person name="Andreopoulos W."/>
            <person name="Labutti K."/>
            <person name="Pangilinan J."/>
            <person name="Floch G.L."/>
            <person name="Makela M.R."/>
            <person name="Henrissat B."/>
            <person name="Grigoriev I.V."/>
            <person name="Crouch J.A."/>
            <person name="De Vries R.P."/>
            <person name="Sukno S.A."/>
            <person name="Thon M.R."/>
        </authorList>
    </citation>
    <scope>NUCLEOTIDE SEQUENCE</scope>
    <source>
        <strain evidence="2">CBS 193.32</strain>
    </source>
</reference>
<comment type="caution">
    <text evidence="2">The sequence shown here is derived from an EMBL/GenBank/DDBJ whole genome shotgun (WGS) entry which is preliminary data.</text>
</comment>
<feature type="compositionally biased region" description="Polar residues" evidence="1">
    <location>
        <begin position="92"/>
        <end position="131"/>
    </location>
</feature>
<protein>
    <submittedName>
        <fullName evidence="2">Uncharacterized protein</fullName>
    </submittedName>
</protein>
<dbReference type="GeneID" id="85457653"/>
<dbReference type="AlphaFoldDB" id="A0AAJ0ENJ5"/>